<evidence type="ECO:0000256" key="1">
    <source>
        <dbReference type="ARBA" id="ARBA00022723"/>
    </source>
</evidence>
<dbReference type="InterPro" id="IPR002762">
    <property type="entry name" value="CbiX-like"/>
</dbReference>
<keyword evidence="2" id="KW-0456">Lyase</keyword>
<dbReference type="PANTHER" id="PTHR33542:SF3">
    <property type="entry name" value="SIROHYDROCHLORIN FERROCHELATASE, CHLOROPLASTIC"/>
    <property type="match status" value="1"/>
</dbReference>
<dbReference type="InterPro" id="IPR050963">
    <property type="entry name" value="Sirohydro_Cobaltochel/CbiX"/>
</dbReference>
<dbReference type="EMBL" id="CVRL01000035">
    <property type="protein sequence ID" value="CRL11936.1"/>
    <property type="molecule type" value="Genomic_DNA"/>
</dbReference>
<accession>A0A0H5D4A3</accession>
<protein>
    <submittedName>
        <fullName evidence="3">Sirohydrochlorin cobaltochelatase</fullName>
    </submittedName>
</protein>
<name>A0A0H5D4A3_9RHOB</name>
<dbReference type="CDD" id="cd03416">
    <property type="entry name" value="CbiX_SirB_N"/>
    <property type="match status" value="1"/>
</dbReference>
<dbReference type="STRING" id="481446.NIT7645_03024"/>
<keyword evidence="1" id="KW-0479">Metal-binding</keyword>
<gene>
    <name evidence="3" type="ORF">NIT7321_02807</name>
</gene>
<dbReference type="GO" id="GO:0046872">
    <property type="term" value="F:metal ion binding"/>
    <property type="evidence" value="ECO:0007669"/>
    <property type="project" value="UniProtKB-KW"/>
</dbReference>
<dbReference type="Gene3D" id="3.40.50.1400">
    <property type="match status" value="2"/>
</dbReference>
<dbReference type="Proteomes" id="UP000043764">
    <property type="component" value="Unassembled WGS sequence"/>
</dbReference>
<dbReference type="RefSeq" id="WP_082203783.1">
    <property type="nucleotide sequence ID" value="NZ_CVRL01000035.1"/>
</dbReference>
<dbReference type="GO" id="GO:0016829">
    <property type="term" value="F:lyase activity"/>
    <property type="evidence" value="ECO:0007669"/>
    <property type="project" value="UniProtKB-KW"/>
</dbReference>
<reference evidence="4" key="1">
    <citation type="submission" date="2015-05" db="EMBL/GenBank/DDBJ databases">
        <authorList>
            <person name="Rodrigo-Torres Lidia"/>
            <person name="Arahal R.David."/>
        </authorList>
    </citation>
    <scope>NUCLEOTIDE SEQUENCE [LARGE SCALE GENOMIC DNA]</scope>
    <source>
        <strain evidence="4">CECT 7321</strain>
    </source>
</reference>
<proteinExistence type="predicted"/>
<evidence type="ECO:0000313" key="3">
    <source>
        <dbReference type="EMBL" id="CRL11936.1"/>
    </source>
</evidence>
<dbReference type="SUPFAM" id="SSF53800">
    <property type="entry name" value="Chelatase"/>
    <property type="match status" value="1"/>
</dbReference>
<evidence type="ECO:0000256" key="2">
    <source>
        <dbReference type="ARBA" id="ARBA00023239"/>
    </source>
</evidence>
<dbReference type="PANTHER" id="PTHR33542">
    <property type="entry name" value="SIROHYDROCHLORIN FERROCHELATASE, CHLOROPLASTIC"/>
    <property type="match status" value="1"/>
</dbReference>
<sequence>MRKTRSMSQTPTCPIAVITSHGQPSEPAPQEAALAQLASQVAQQLPGWDVRSATLSTPGLLEQVTPGGALVYPFFMANGWFTAQVLPRRLTGIDAKLLPPFGLDPDLPQLACDALRKACADRGWSLAQTRILLAAHGSARGPKAAEAAEAFAETMRAKLPGSDLATGYVEEDPRIADTARQFAALTPTRPALCLPFFAQAGEHVRDDIPEALEEASFSGDTLPVLGALPAVPSLIAAALKRAHDEGPKP</sequence>
<dbReference type="AlphaFoldDB" id="A0A0H5D4A3"/>
<organism evidence="3 4">
    <name type="scientific">Phaeobacter italicus</name>
    <dbReference type="NCBI Taxonomy" id="481446"/>
    <lineage>
        <taxon>Bacteria</taxon>
        <taxon>Pseudomonadati</taxon>
        <taxon>Pseudomonadota</taxon>
        <taxon>Alphaproteobacteria</taxon>
        <taxon>Rhodobacterales</taxon>
        <taxon>Roseobacteraceae</taxon>
        <taxon>Phaeobacter</taxon>
    </lineage>
</organism>
<dbReference type="Pfam" id="PF01903">
    <property type="entry name" value="CbiX"/>
    <property type="match status" value="1"/>
</dbReference>
<evidence type="ECO:0000313" key="4">
    <source>
        <dbReference type="Proteomes" id="UP000043764"/>
    </source>
</evidence>
<keyword evidence="4" id="KW-1185">Reference proteome</keyword>